<keyword evidence="1" id="KW-0472">Membrane</keyword>
<evidence type="ECO:0000313" key="2">
    <source>
        <dbReference type="EMBL" id="GJT65445.1"/>
    </source>
</evidence>
<reference evidence="2" key="1">
    <citation type="journal article" date="2022" name="Int. J. Mol. Sci.">
        <title>Draft Genome of Tanacetum Coccineum: Genomic Comparison of Closely Related Tanacetum-Family Plants.</title>
        <authorList>
            <person name="Yamashiro T."/>
            <person name="Shiraishi A."/>
            <person name="Nakayama K."/>
            <person name="Satake H."/>
        </authorList>
    </citation>
    <scope>NUCLEOTIDE SEQUENCE</scope>
</reference>
<reference evidence="2" key="2">
    <citation type="submission" date="2022-01" db="EMBL/GenBank/DDBJ databases">
        <authorList>
            <person name="Yamashiro T."/>
            <person name="Shiraishi A."/>
            <person name="Satake H."/>
            <person name="Nakayama K."/>
        </authorList>
    </citation>
    <scope>NUCLEOTIDE SEQUENCE</scope>
</reference>
<feature type="transmembrane region" description="Helical" evidence="1">
    <location>
        <begin position="94"/>
        <end position="115"/>
    </location>
</feature>
<dbReference type="EMBL" id="BQNB010017631">
    <property type="protein sequence ID" value="GJT65445.1"/>
    <property type="molecule type" value="Genomic_DNA"/>
</dbReference>
<dbReference type="Proteomes" id="UP001151760">
    <property type="component" value="Unassembled WGS sequence"/>
</dbReference>
<proteinExistence type="predicted"/>
<gene>
    <name evidence="2" type="ORF">Tco_1016925</name>
</gene>
<keyword evidence="1" id="KW-1133">Transmembrane helix</keyword>
<accession>A0ABQ5FR79</accession>
<sequence length="235" mass="25743">MHNNIRAVVQGNITNALLRKICSVAQIQLDNGNDATSMFSFFNIFNKNGHVIKRIVKWKSLLVKYSDEGGGGRWVTGGWLGGIAVGLCVDGMGMVGGLGALVVLVSFLGFVFRYLPLHLLGVVKVQYNAGYNVFAIERQHSEQPESISNTCVVEKVDSNVIPDSPDMCENDIQTDQNAVECDDERVALANLIANLKLNVDENKKIQKQLKKANTSLAYELKECKSILAKTSRTPG</sequence>
<keyword evidence="1" id="KW-0812">Transmembrane</keyword>
<name>A0ABQ5FR79_9ASTR</name>
<keyword evidence="3" id="KW-1185">Reference proteome</keyword>
<evidence type="ECO:0000313" key="3">
    <source>
        <dbReference type="Proteomes" id="UP001151760"/>
    </source>
</evidence>
<evidence type="ECO:0000256" key="1">
    <source>
        <dbReference type="SAM" id="Phobius"/>
    </source>
</evidence>
<organism evidence="2 3">
    <name type="scientific">Tanacetum coccineum</name>
    <dbReference type="NCBI Taxonomy" id="301880"/>
    <lineage>
        <taxon>Eukaryota</taxon>
        <taxon>Viridiplantae</taxon>
        <taxon>Streptophyta</taxon>
        <taxon>Embryophyta</taxon>
        <taxon>Tracheophyta</taxon>
        <taxon>Spermatophyta</taxon>
        <taxon>Magnoliopsida</taxon>
        <taxon>eudicotyledons</taxon>
        <taxon>Gunneridae</taxon>
        <taxon>Pentapetalae</taxon>
        <taxon>asterids</taxon>
        <taxon>campanulids</taxon>
        <taxon>Asterales</taxon>
        <taxon>Asteraceae</taxon>
        <taxon>Asteroideae</taxon>
        <taxon>Anthemideae</taxon>
        <taxon>Anthemidinae</taxon>
        <taxon>Tanacetum</taxon>
    </lineage>
</organism>
<protein>
    <submittedName>
        <fullName evidence="2">Uncharacterized protein</fullName>
    </submittedName>
</protein>
<comment type="caution">
    <text evidence="2">The sequence shown here is derived from an EMBL/GenBank/DDBJ whole genome shotgun (WGS) entry which is preliminary data.</text>
</comment>